<dbReference type="InterPro" id="IPR038658">
    <property type="entry name" value="SsgB_sf"/>
</dbReference>
<keyword evidence="3" id="KW-0132">Cell division</keyword>
<keyword evidence="5" id="KW-0717">Septation</keyword>
<dbReference type="AlphaFoldDB" id="A0A1E5PA89"/>
<proteinExistence type="inferred from homology"/>
<evidence type="ECO:0000256" key="6">
    <source>
        <dbReference type="ARBA" id="ARBA00023306"/>
    </source>
</evidence>
<comment type="caution">
    <text evidence="7">The sequence shown here is derived from an EMBL/GenBank/DDBJ whole genome shotgun (WGS) entry which is preliminary data.</text>
</comment>
<evidence type="ECO:0000256" key="4">
    <source>
        <dbReference type="ARBA" id="ARBA00022969"/>
    </source>
</evidence>
<organism evidence="7 8">
    <name type="scientific">Streptomyces agglomeratus</name>
    <dbReference type="NCBI Taxonomy" id="285458"/>
    <lineage>
        <taxon>Bacteria</taxon>
        <taxon>Bacillati</taxon>
        <taxon>Actinomycetota</taxon>
        <taxon>Actinomycetes</taxon>
        <taxon>Kitasatosporales</taxon>
        <taxon>Streptomycetaceae</taxon>
        <taxon>Streptomyces</taxon>
    </lineage>
</organism>
<keyword evidence="4" id="KW-0749">Sporulation</keyword>
<protein>
    <submittedName>
        <fullName evidence="7">Adenylate cyclase</fullName>
    </submittedName>
</protein>
<dbReference type="Proteomes" id="UP000095759">
    <property type="component" value="Unassembled WGS sequence"/>
</dbReference>
<evidence type="ECO:0000256" key="2">
    <source>
        <dbReference type="ARBA" id="ARBA00009323"/>
    </source>
</evidence>
<comment type="subcellular location">
    <subcellularLocation>
        <location evidence="1">Cell septum</location>
    </subcellularLocation>
</comment>
<dbReference type="GO" id="GO:0030435">
    <property type="term" value="P:sporulation resulting in formation of a cellular spore"/>
    <property type="evidence" value="ECO:0007669"/>
    <property type="project" value="UniProtKB-KW"/>
</dbReference>
<dbReference type="GO" id="GO:0000917">
    <property type="term" value="P:division septum assembly"/>
    <property type="evidence" value="ECO:0007669"/>
    <property type="project" value="UniProtKB-KW"/>
</dbReference>
<evidence type="ECO:0000256" key="1">
    <source>
        <dbReference type="ARBA" id="ARBA00004431"/>
    </source>
</evidence>
<keyword evidence="6" id="KW-0131">Cell cycle</keyword>
<evidence type="ECO:0000256" key="5">
    <source>
        <dbReference type="ARBA" id="ARBA00023210"/>
    </source>
</evidence>
<name>A0A1E5PA89_9ACTN</name>
<evidence type="ECO:0000313" key="7">
    <source>
        <dbReference type="EMBL" id="OEJ26476.1"/>
    </source>
</evidence>
<dbReference type="STRING" id="285458.BGM19_16685"/>
<dbReference type="OrthoDB" id="3853096at2"/>
<dbReference type="Pfam" id="PF04686">
    <property type="entry name" value="SsgA"/>
    <property type="match status" value="1"/>
</dbReference>
<reference evidence="7 8" key="1">
    <citation type="submission" date="2016-08" db="EMBL/GenBank/DDBJ databases">
        <title>Complete genome sequence of Streptomyces agglomeratus strain 6-3-2, a novel anti-MRSA actinomycete isolated from Wuli of Tebit, China.</title>
        <authorList>
            <person name="Chen X."/>
        </authorList>
    </citation>
    <scope>NUCLEOTIDE SEQUENCE [LARGE SCALE GENOMIC DNA]</scope>
    <source>
        <strain evidence="7 8">6-3-2</strain>
    </source>
</reference>
<sequence length="127" mass="14115">MHPPIEDHARACLVTDGPQRHAVPVALRYDPARDPGAVRLVFPPDVSPDGAENEWVFTRALLEAGMTRPAETESGDVRVWPCGRVQAVMELRSDQGMAVIQFDRAPLLRFLRRTHAAEEPVTPEVAR</sequence>
<gene>
    <name evidence="7" type="ORF">AS594_20265</name>
</gene>
<dbReference type="InterPro" id="IPR006776">
    <property type="entry name" value="SsgB"/>
</dbReference>
<accession>A0A1E5PA89</accession>
<keyword evidence="8" id="KW-1185">Reference proteome</keyword>
<dbReference type="Gene3D" id="2.30.31.20">
    <property type="entry name" value="Sporulation-specific cell division protein SsgB"/>
    <property type="match status" value="1"/>
</dbReference>
<dbReference type="GO" id="GO:0030428">
    <property type="term" value="C:cell septum"/>
    <property type="evidence" value="ECO:0007669"/>
    <property type="project" value="UniProtKB-SubCell"/>
</dbReference>
<dbReference type="EMBL" id="MEHJ01000001">
    <property type="protein sequence ID" value="OEJ26476.1"/>
    <property type="molecule type" value="Genomic_DNA"/>
</dbReference>
<evidence type="ECO:0000256" key="3">
    <source>
        <dbReference type="ARBA" id="ARBA00022618"/>
    </source>
</evidence>
<evidence type="ECO:0000313" key="8">
    <source>
        <dbReference type="Proteomes" id="UP000095759"/>
    </source>
</evidence>
<comment type="similarity">
    <text evidence="2">Belongs to the SsgA family.</text>
</comment>
<dbReference type="RefSeq" id="WP_069932430.1">
    <property type="nucleotide sequence ID" value="NZ_MEHJ01000001.1"/>
</dbReference>